<protein>
    <submittedName>
        <fullName evidence="2">Protein containing transposase</fullName>
    </submittedName>
</protein>
<dbReference type="AlphaFoldDB" id="T0Z114"/>
<reference evidence="2" key="2">
    <citation type="journal article" date="2014" name="ISME J.">
        <title>Microbial stratification in low pH oxic and suboxic macroscopic growths along an acid mine drainage.</title>
        <authorList>
            <person name="Mendez-Garcia C."/>
            <person name="Mesa V."/>
            <person name="Sprenger R.R."/>
            <person name="Richter M."/>
            <person name="Diez M.S."/>
            <person name="Solano J."/>
            <person name="Bargiela R."/>
            <person name="Golyshina O.V."/>
            <person name="Manteca A."/>
            <person name="Ramos J.L."/>
            <person name="Gallego J.R."/>
            <person name="Llorente I."/>
            <person name="Martins Dos Santos V.A."/>
            <person name="Jensen O.N."/>
            <person name="Pelaez A.I."/>
            <person name="Sanchez J."/>
            <person name="Ferrer M."/>
        </authorList>
    </citation>
    <scope>NUCLEOTIDE SEQUENCE</scope>
</reference>
<dbReference type="EMBL" id="AUZY01009576">
    <property type="protein sequence ID" value="EQD41621.1"/>
    <property type="molecule type" value="Genomic_DNA"/>
</dbReference>
<reference evidence="2" key="1">
    <citation type="submission" date="2013-08" db="EMBL/GenBank/DDBJ databases">
        <authorList>
            <person name="Mendez C."/>
            <person name="Richter M."/>
            <person name="Ferrer M."/>
            <person name="Sanchez J."/>
        </authorList>
    </citation>
    <scope>NUCLEOTIDE SEQUENCE</scope>
</reference>
<organism evidence="2">
    <name type="scientific">mine drainage metagenome</name>
    <dbReference type="NCBI Taxonomy" id="410659"/>
    <lineage>
        <taxon>unclassified sequences</taxon>
        <taxon>metagenomes</taxon>
        <taxon>ecological metagenomes</taxon>
    </lineage>
</organism>
<feature type="region of interest" description="Disordered" evidence="1">
    <location>
        <begin position="1"/>
        <end position="21"/>
    </location>
</feature>
<name>T0Z114_9ZZZZ</name>
<proteinExistence type="predicted"/>
<feature type="non-terminal residue" evidence="2">
    <location>
        <position position="1"/>
    </location>
</feature>
<accession>T0Z114</accession>
<comment type="caution">
    <text evidence="2">The sequence shown here is derived from an EMBL/GenBank/DDBJ whole genome shotgun (WGS) entry which is preliminary data.</text>
</comment>
<gene>
    <name evidence="2" type="ORF">B1B_14452</name>
</gene>
<evidence type="ECO:0000256" key="1">
    <source>
        <dbReference type="SAM" id="MobiDB-lite"/>
    </source>
</evidence>
<sequence>NESSKPIELPPPRTPSPEQTGGVHVKHAFRELKSPLRTRPVYHWKAERVKAHLFVCVLAYWLTRWIELEGRSKGWKVTAEHALEQLRRVNLDQLGVPGVSARWWAAKELVGEERSIVESLGVTSAVAELPKGLV</sequence>
<evidence type="ECO:0000313" key="2">
    <source>
        <dbReference type="EMBL" id="EQD41621.1"/>
    </source>
</evidence>